<keyword evidence="2" id="KW-0472">Membrane</keyword>
<protein>
    <submittedName>
        <fullName evidence="3">Uncharacterized protein</fullName>
    </submittedName>
</protein>
<feature type="transmembrane region" description="Helical" evidence="2">
    <location>
        <begin position="20"/>
        <end position="43"/>
    </location>
</feature>
<keyword evidence="2" id="KW-0812">Transmembrane</keyword>
<proteinExistence type="predicted"/>
<dbReference type="AlphaFoldDB" id="A0A7X4KQH9"/>
<dbReference type="EMBL" id="WWCU01000049">
    <property type="protein sequence ID" value="MYN10945.1"/>
    <property type="molecule type" value="Genomic_DNA"/>
</dbReference>
<evidence type="ECO:0000313" key="3">
    <source>
        <dbReference type="EMBL" id="MYN10945.1"/>
    </source>
</evidence>
<sequence length="145" mass="16589">MTHVSDIQTLLDQRLKATGWQIAQTVVLGLLAACLALFGQVCLARARPIFPFIDQNYEAWQGGYTLVLTMIGIVWVVAMLQKISFFQDCLERLRSQRRLDEQYALRAEQAEQARLEKLAAKEAREAESARPSRVNRNARSNKFDY</sequence>
<dbReference type="Proteomes" id="UP000450676">
    <property type="component" value="Unassembled WGS sequence"/>
</dbReference>
<name>A0A7X4KQH9_9BURK</name>
<feature type="transmembrane region" description="Helical" evidence="2">
    <location>
        <begin position="64"/>
        <end position="86"/>
    </location>
</feature>
<gene>
    <name evidence="3" type="ORF">GTP77_26865</name>
</gene>
<accession>A0A7X4KQH9</accession>
<dbReference type="RefSeq" id="WP_161075224.1">
    <property type="nucleotide sequence ID" value="NZ_WWCU01000049.1"/>
</dbReference>
<keyword evidence="4" id="KW-1185">Reference proteome</keyword>
<evidence type="ECO:0000256" key="1">
    <source>
        <dbReference type="SAM" id="MobiDB-lite"/>
    </source>
</evidence>
<organism evidence="3 4">
    <name type="scientific">Pseudoduganella aquatica</name>
    <dbReference type="NCBI Taxonomy" id="2660641"/>
    <lineage>
        <taxon>Bacteria</taxon>
        <taxon>Pseudomonadati</taxon>
        <taxon>Pseudomonadota</taxon>
        <taxon>Betaproteobacteria</taxon>
        <taxon>Burkholderiales</taxon>
        <taxon>Oxalobacteraceae</taxon>
        <taxon>Telluria group</taxon>
        <taxon>Pseudoduganella</taxon>
    </lineage>
</organism>
<comment type="caution">
    <text evidence="3">The sequence shown here is derived from an EMBL/GenBank/DDBJ whole genome shotgun (WGS) entry which is preliminary data.</text>
</comment>
<feature type="compositionally biased region" description="Polar residues" evidence="1">
    <location>
        <begin position="134"/>
        <end position="145"/>
    </location>
</feature>
<reference evidence="3 4" key="1">
    <citation type="submission" date="2019-12" db="EMBL/GenBank/DDBJ databases">
        <title>Novel species isolated from a subtropical stream in China.</title>
        <authorList>
            <person name="Lu H."/>
        </authorList>
    </citation>
    <scope>NUCLEOTIDE SEQUENCE [LARGE SCALE GENOMIC DNA]</scope>
    <source>
        <strain evidence="3 4">FT127W</strain>
    </source>
</reference>
<feature type="region of interest" description="Disordered" evidence="1">
    <location>
        <begin position="122"/>
        <end position="145"/>
    </location>
</feature>
<keyword evidence="2" id="KW-1133">Transmembrane helix</keyword>
<evidence type="ECO:0000256" key="2">
    <source>
        <dbReference type="SAM" id="Phobius"/>
    </source>
</evidence>
<evidence type="ECO:0000313" key="4">
    <source>
        <dbReference type="Proteomes" id="UP000450676"/>
    </source>
</evidence>